<dbReference type="GO" id="GO:0010340">
    <property type="term" value="F:carboxyl-O-methyltransferase activity"/>
    <property type="evidence" value="ECO:0007669"/>
    <property type="project" value="UniProtKB-UniRule"/>
</dbReference>
<evidence type="ECO:0000256" key="7">
    <source>
        <dbReference type="ARBA" id="ARBA00022756"/>
    </source>
</evidence>
<dbReference type="GO" id="GO:0102130">
    <property type="term" value="F:malonyl-CoA methyltransferase activity"/>
    <property type="evidence" value="ECO:0007669"/>
    <property type="project" value="UniProtKB-EC"/>
</dbReference>
<dbReference type="PANTHER" id="PTHR13090:SF1">
    <property type="entry name" value="ARGININE-HYDROXYLASE NDUFAF5, MITOCHONDRIAL"/>
    <property type="match status" value="1"/>
</dbReference>
<evidence type="ECO:0000256" key="3">
    <source>
        <dbReference type="ARBA" id="ARBA00012327"/>
    </source>
</evidence>
<comment type="similarity">
    <text evidence="8">Belongs to the methyltransferase superfamily.</text>
</comment>
<evidence type="ECO:0000256" key="5">
    <source>
        <dbReference type="ARBA" id="ARBA00022679"/>
    </source>
</evidence>
<dbReference type="SUPFAM" id="SSF53335">
    <property type="entry name" value="S-adenosyl-L-methionine-dependent methyltransferases"/>
    <property type="match status" value="1"/>
</dbReference>
<evidence type="ECO:0000256" key="1">
    <source>
        <dbReference type="ARBA" id="ARBA00000852"/>
    </source>
</evidence>
<keyword evidence="4 8" id="KW-0489">Methyltransferase</keyword>
<evidence type="ECO:0000313" key="10">
    <source>
        <dbReference type="EMBL" id="MBC3934089.1"/>
    </source>
</evidence>
<keyword evidence="6 8" id="KW-0949">S-adenosyl-L-methionine</keyword>
<dbReference type="EMBL" id="JACOGG010000002">
    <property type="protein sequence ID" value="MBC3934089.1"/>
    <property type="molecule type" value="Genomic_DNA"/>
</dbReference>
<dbReference type="GO" id="GO:0008757">
    <property type="term" value="F:S-adenosylmethionine-dependent methyltransferase activity"/>
    <property type="evidence" value="ECO:0007669"/>
    <property type="project" value="InterPro"/>
</dbReference>
<keyword evidence="7 8" id="KW-0093">Biotin biosynthesis</keyword>
<organism evidence="10 11">
    <name type="scientific">Undibacterium rugosum</name>
    <dbReference type="NCBI Taxonomy" id="2762291"/>
    <lineage>
        <taxon>Bacteria</taxon>
        <taxon>Pseudomonadati</taxon>
        <taxon>Pseudomonadota</taxon>
        <taxon>Betaproteobacteria</taxon>
        <taxon>Burkholderiales</taxon>
        <taxon>Oxalobacteraceae</taxon>
        <taxon>Undibacterium</taxon>
    </lineage>
</organism>
<evidence type="ECO:0000259" key="9">
    <source>
        <dbReference type="Pfam" id="PF08241"/>
    </source>
</evidence>
<comment type="caution">
    <text evidence="10">The sequence shown here is derived from an EMBL/GenBank/DDBJ whole genome shotgun (WGS) entry which is preliminary data.</text>
</comment>
<comment type="pathway">
    <text evidence="2 8">Cofactor biosynthesis; biotin biosynthesis.</text>
</comment>
<proteinExistence type="inferred from homology"/>
<sequence>MQSAPIDLQLVSRLFSDPAKIAASDFLRREIAARMRDKLELVRISPAQVLDAGCGAGADLQELQKLYPEAQLSGMDISEAMLQQVREQQAQARSVFGKLLGKWTPVALRGAPEASLLCEDFAATSLAPQSLDLIWSNLALHWHPEPDRVFNEWRRLLRTDGLLMFSCFGPDTFVELRDVFAAVDNWPHTLPFVDMHDFGDMLVNAGFSTPVMDMEKLTLTYASPHQLLQDVRALGGNPLATRERGLFGRQRYQRLLALLEKQRGADGRIALSIEVVYGHAFKPVNTRTSAGESIVRFDLPRKK</sequence>
<dbReference type="GO" id="GO:0009102">
    <property type="term" value="P:biotin biosynthetic process"/>
    <property type="evidence" value="ECO:0007669"/>
    <property type="project" value="UniProtKB-UniRule"/>
</dbReference>
<dbReference type="Proteomes" id="UP000612361">
    <property type="component" value="Unassembled WGS sequence"/>
</dbReference>
<dbReference type="CDD" id="cd02440">
    <property type="entry name" value="AdoMet_MTases"/>
    <property type="match status" value="1"/>
</dbReference>
<keyword evidence="11" id="KW-1185">Reference proteome</keyword>
<accession>A0A923I168</accession>
<dbReference type="InterPro" id="IPR029063">
    <property type="entry name" value="SAM-dependent_MTases_sf"/>
</dbReference>
<feature type="domain" description="Methyltransferase type 11" evidence="9">
    <location>
        <begin position="50"/>
        <end position="165"/>
    </location>
</feature>
<dbReference type="HAMAP" id="MF_00835">
    <property type="entry name" value="BioC"/>
    <property type="match status" value="1"/>
</dbReference>
<dbReference type="AlphaFoldDB" id="A0A923I168"/>
<comment type="function">
    <text evidence="8">Converts the free carboxyl group of a malonyl-thioester to its methyl ester by transfer of a methyl group from S-adenosyl-L-methionine (SAM). It allows to synthesize pimeloyl-ACP via the fatty acid synthetic pathway.</text>
</comment>
<reference evidence="10" key="1">
    <citation type="submission" date="2020-08" db="EMBL/GenBank/DDBJ databases">
        <title>Novel species isolated from subtropical streams in China.</title>
        <authorList>
            <person name="Lu H."/>
        </authorList>
    </citation>
    <scope>NUCLEOTIDE SEQUENCE</scope>
    <source>
        <strain evidence="10">CY7W</strain>
    </source>
</reference>
<dbReference type="InterPro" id="IPR013216">
    <property type="entry name" value="Methyltransf_11"/>
</dbReference>
<dbReference type="InterPro" id="IPR011814">
    <property type="entry name" value="BioC"/>
</dbReference>
<protein>
    <recommendedName>
        <fullName evidence="3 8">Malonyl-[acyl-carrier protein] O-methyltransferase</fullName>
        <shortName evidence="8">Malonyl-ACP O-methyltransferase</shortName>
        <ecNumber evidence="3 8">2.1.1.197</ecNumber>
    </recommendedName>
    <alternativeName>
        <fullName evidence="8">Biotin synthesis protein BioC</fullName>
    </alternativeName>
</protein>
<name>A0A923I168_9BURK</name>
<keyword evidence="5 8" id="KW-0808">Transferase</keyword>
<dbReference type="GO" id="GO:0032259">
    <property type="term" value="P:methylation"/>
    <property type="evidence" value="ECO:0007669"/>
    <property type="project" value="UniProtKB-KW"/>
</dbReference>
<gene>
    <name evidence="8" type="primary">bioC</name>
    <name evidence="10" type="ORF">H8K47_01830</name>
</gene>
<dbReference type="Pfam" id="PF08241">
    <property type="entry name" value="Methyltransf_11"/>
    <property type="match status" value="1"/>
</dbReference>
<evidence type="ECO:0000256" key="2">
    <source>
        <dbReference type="ARBA" id="ARBA00004746"/>
    </source>
</evidence>
<evidence type="ECO:0000313" key="11">
    <source>
        <dbReference type="Proteomes" id="UP000612361"/>
    </source>
</evidence>
<dbReference type="EC" id="2.1.1.197" evidence="3 8"/>
<dbReference type="RefSeq" id="WP_186879729.1">
    <property type="nucleotide sequence ID" value="NZ_JACOGG010000002.1"/>
</dbReference>
<evidence type="ECO:0000256" key="4">
    <source>
        <dbReference type="ARBA" id="ARBA00022603"/>
    </source>
</evidence>
<evidence type="ECO:0000256" key="8">
    <source>
        <dbReference type="HAMAP-Rule" id="MF_00835"/>
    </source>
</evidence>
<dbReference type="PANTHER" id="PTHR13090">
    <property type="entry name" value="ARGININE-HYDROXYLASE NDUFAF5, MITOCHONDRIAL"/>
    <property type="match status" value="1"/>
</dbReference>
<dbReference type="InterPro" id="IPR050602">
    <property type="entry name" value="Malonyl-ACP_OMT"/>
</dbReference>
<comment type="catalytic activity">
    <reaction evidence="1 8">
        <text>malonyl-[ACP] + S-adenosyl-L-methionine = malonyl-[ACP] methyl ester + S-adenosyl-L-homocysteine</text>
        <dbReference type="Rhea" id="RHEA:17105"/>
        <dbReference type="Rhea" id="RHEA-COMP:9623"/>
        <dbReference type="Rhea" id="RHEA-COMP:9954"/>
        <dbReference type="ChEBI" id="CHEBI:57856"/>
        <dbReference type="ChEBI" id="CHEBI:59789"/>
        <dbReference type="ChEBI" id="CHEBI:78449"/>
        <dbReference type="ChEBI" id="CHEBI:78845"/>
        <dbReference type="EC" id="2.1.1.197"/>
    </reaction>
</comment>
<evidence type="ECO:0000256" key="6">
    <source>
        <dbReference type="ARBA" id="ARBA00022691"/>
    </source>
</evidence>
<dbReference type="Gene3D" id="3.40.50.150">
    <property type="entry name" value="Vaccinia Virus protein VP39"/>
    <property type="match status" value="1"/>
</dbReference>